<dbReference type="EMBL" id="PXYY01000036">
    <property type="protein sequence ID" value="PSJ80319.1"/>
    <property type="molecule type" value="Genomic_DNA"/>
</dbReference>
<evidence type="ECO:0000259" key="17">
    <source>
        <dbReference type="Pfam" id="PF07715"/>
    </source>
</evidence>
<dbReference type="RefSeq" id="WP_106741602.1">
    <property type="nucleotide sequence ID" value="NZ_PXYY01000036.1"/>
</dbReference>
<evidence type="ECO:0000256" key="3">
    <source>
        <dbReference type="ARBA" id="ARBA00022448"/>
    </source>
</evidence>
<sequence>MKTRHIIPLAAMIGLLSGNSARAAEVGADEYTRSGPQAGHQAELAQVQVTANRIVRPTNERYNAEKIQEEMIRDTRDLVRYTTDVGISDNGRHLKGFSIRGVEGNRVGISIDGVNLPDSEENSLYSRYGNFNPSRLSIDSELVRNIDIVKGADSFESGSGSLGGTVNYRTLEARDIVAPDQKAGVLLRSGYASKNREWTHTVGTAYVGEQFDALTMYSQRYGHEMTSRGEGKNYSGSSSQHPDPAKHRNHSYLAKFGYQFNPEHRAVLAVNGQSSKNYTLEHSYSLLSSQWREADDRSKRFNLNFHHEYTPDSDWLALLRTDLDYQRANLGALNYKGYHNWRTNEKEMDELFNRNMQTRYKRLSLRADSQPLQWGGTQHNLSFKTFISRRDFQNINHDKFGIGKSYETLRTYTIQYPMRTTQIGLSLRDNIVWNSVFSSRIGIRYDREKVAPQELNAICSTACTEEGKASGKHFNNWSGFAGLDIKLDDAWKVGYQLSSGYRVPTASEMYFTFTNPYGTWKSNPDLKAERSLNQTLSLQGNGKKGQMNFSIYHSRYRDFLFESENLIEKEEYGRIYQTPVMQMVNLDKARIYGLEFKGHLNLNEISPLPEGWKLFGALGYSRSKLSNGSSLLSQQPLKAVIGLDYEQPDGRWGIFSRLSYFGRKKARDAKTSEIKNRCTKYEFDYWYRDEICVRIEKYKETVTYKYLNKPAYIFDLYGFYKPTKNLILRAGIYNAFNRKYHTWDALRGINAHSTTNSVDRKGEGLQRYYAPGRNYAVSLEYKF</sequence>
<comment type="caution">
    <text evidence="18">The sequence shown here is derived from an EMBL/GenBank/DDBJ whole genome shotgun (WGS) entry which is preliminary data.</text>
</comment>
<evidence type="ECO:0000256" key="13">
    <source>
        <dbReference type="RuleBase" id="RU003357"/>
    </source>
</evidence>
<proteinExistence type="inferred from homology"/>
<feature type="region of interest" description="Disordered" evidence="14">
    <location>
        <begin position="225"/>
        <end position="248"/>
    </location>
</feature>
<keyword evidence="10 11" id="KW-0998">Cell outer membrane</keyword>
<evidence type="ECO:0000256" key="1">
    <source>
        <dbReference type="ARBA" id="ARBA00004571"/>
    </source>
</evidence>
<evidence type="ECO:0000259" key="16">
    <source>
        <dbReference type="Pfam" id="PF00593"/>
    </source>
</evidence>
<feature type="domain" description="TonB-dependent receptor plug" evidence="17">
    <location>
        <begin position="62"/>
        <end position="165"/>
    </location>
</feature>
<protein>
    <submittedName>
        <fullName evidence="18">TonB-dependent hemoglobin/transferrin/lactoferrin family receptor</fullName>
    </submittedName>
</protein>
<feature type="chain" id="PRO_5015110414" evidence="15">
    <location>
        <begin position="24"/>
        <end position="783"/>
    </location>
</feature>
<evidence type="ECO:0000256" key="12">
    <source>
        <dbReference type="PROSITE-ProRule" id="PRU10144"/>
    </source>
</evidence>
<dbReference type="PROSITE" id="PS01156">
    <property type="entry name" value="TONB_DEPENDENT_REC_2"/>
    <property type="match status" value="1"/>
</dbReference>
<dbReference type="Gene3D" id="2.40.170.20">
    <property type="entry name" value="TonB-dependent receptor, beta-barrel domain"/>
    <property type="match status" value="1"/>
</dbReference>
<dbReference type="GO" id="GO:0044718">
    <property type="term" value="P:siderophore transmembrane transport"/>
    <property type="evidence" value="ECO:0007669"/>
    <property type="project" value="TreeGrafter"/>
</dbReference>
<dbReference type="InterPro" id="IPR012910">
    <property type="entry name" value="Plug_dom"/>
</dbReference>
<dbReference type="GO" id="GO:0015344">
    <property type="term" value="F:siderophore uptake transmembrane transporter activity"/>
    <property type="evidence" value="ECO:0007669"/>
    <property type="project" value="TreeGrafter"/>
</dbReference>
<evidence type="ECO:0000256" key="6">
    <source>
        <dbReference type="ARBA" id="ARBA00022729"/>
    </source>
</evidence>
<dbReference type="PANTHER" id="PTHR30069">
    <property type="entry name" value="TONB-DEPENDENT OUTER MEMBRANE RECEPTOR"/>
    <property type="match status" value="1"/>
</dbReference>
<dbReference type="InterPro" id="IPR010917">
    <property type="entry name" value="TonB_rcpt_CS"/>
</dbReference>
<evidence type="ECO:0000256" key="4">
    <source>
        <dbReference type="ARBA" id="ARBA00022452"/>
    </source>
</evidence>
<evidence type="ECO:0000256" key="10">
    <source>
        <dbReference type="ARBA" id="ARBA00023237"/>
    </source>
</evidence>
<organism evidence="18 19">
    <name type="scientific">Neisseria iguanae</name>
    <dbReference type="NCBI Taxonomy" id="90242"/>
    <lineage>
        <taxon>Bacteria</taxon>
        <taxon>Pseudomonadati</taxon>
        <taxon>Pseudomonadota</taxon>
        <taxon>Betaproteobacteria</taxon>
        <taxon>Neisseriales</taxon>
        <taxon>Neisseriaceae</taxon>
        <taxon>Neisseria</taxon>
    </lineage>
</organism>
<evidence type="ECO:0000256" key="5">
    <source>
        <dbReference type="ARBA" id="ARBA00022692"/>
    </source>
</evidence>
<evidence type="ECO:0000313" key="19">
    <source>
        <dbReference type="Proteomes" id="UP000241868"/>
    </source>
</evidence>
<dbReference type="Pfam" id="PF00593">
    <property type="entry name" value="TonB_dep_Rec_b-barrel"/>
    <property type="match status" value="1"/>
</dbReference>
<reference evidence="18 19" key="1">
    <citation type="submission" date="2018-03" db="EMBL/GenBank/DDBJ databases">
        <title>Neisseria weixii sp. nov., isolated from the intestinal contents of Tibetan Plateau pika (Ochotona curzoniae) in Yushu, Qinghai Province, China.</title>
        <authorList>
            <person name="Gui Z."/>
        </authorList>
    </citation>
    <scope>NUCLEOTIDE SEQUENCE [LARGE SCALE GENOMIC DNA]</scope>
    <source>
        <strain evidence="18 19">ATCC 51483</strain>
    </source>
</reference>
<evidence type="ECO:0000256" key="9">
    <source>
        <dbReference type="ARBA" id="ARBA00023170"/>
    </source>
</evidence>
<comment type="subcellular location">
    <subcellularLocation>
        <location evidence="1 11">Cell outer membrane</location>
        <topology evidence="1 11">Multi-pass membrane protein</topology>
    </subcellularLocation>
</comment>
<keyword evidence="5 11" id="KW-0812">Transmembrane</keyword>
<dbReference type="PROSITE" id="PS52016">
    <property type="entry name" value="TONB_DEPENDENT_REC_3"/>
    <property type="match status" value="1"/>
</dbReference>
<dbReference type="Gene3D" id="2.170.130.10">
    <property type="entry name" value="TonB-dependent receptor, plug domain"/>
    <property type="match status" value="1"/>
</dbReference>
<dbReference type="InterPro" id="IPR036942">
    <property type="entry name" value="Beta-barrel_TonB_sf"/>
</dbReference>
<dbReference type="GO" id="GO:0009279">
    <property type="term" value="C:cell outer membrane"/>
    <property type="evidence" value="ECO:0007669"/>
    <property type="project" value="UniProtKB-SubCell"/>
</dbReference>
<dbReference type="SUPFAM" id="SSF56935">
    <property type="entry name" value="Porins"/>
    <property type="match status" value="1"/>
</dbReference>
<keyword evidence="8 11" id="KW-0472">Membrane</keyword>
<evidence type="ECO:0000256" key="8">
    <source>
        <dbReference type="ARBA" id="ARBA00023136"/>
    </source>
</evidence>
<evidence type="ECO:0000256" key="11">
    <source>
        <dbReference type="PROSITE-ProRule" id="PRU01360"/>
    </source>
</evidence>
<dbReference type="InterPro" id="IPR037066">
    <property type="entry name" value="Plug_dom_sf"/>
</dbReference>
<feature type="short sequence motif" description="TonB C-terminal box" evidence="12">
    <location>
        <begin position="766"/>
        <end position="783"/>
    </location>
</feature>
<keyword evidence="6 15" id="KW-0732">Signal</keyword>
<keyword evidence="19" id="KW-1185">Reference proteome</keyword>
<comment type="similarity">
    <text evidence="2 11 13">Belongs to the TonB-dependent receptor family.</text>
</comment>
<dbReference type="InterPro" id="IPR000531">
    <property type="entry name" value="Beta-barrel_TonB"/>
</dbReference>
<evidence type="ECO:0000256" key="2">
    <source>
        <dbReference type="ARBA" id="ARBA00009810"/>
    </source>
</evidence>
<dbReference type="InterPro" id="IPR039426">
    <property type="entry name" value="TonB-dep_rcpt-like"/>
</dbReference>
<evidence type="ECO:0000256" key="7">
    <source>
        <dbReference type="ARBA" id="ARBA00023077"/>
    </source>
</evidence>
<evidence type="ECO:0000256" key="15">
    <source>
        <dbReference type="SAM" id="SignalP"/>
    </source>
</evidence>
<name>A0A2P7U031_9NEIS</name>
<keyword evidence="9 18" id="KW-0675">Receptor</keyword>
<accession>A0A2P7U031</accession>
<dbReference type="Pfam" id="PF07715">
    <property type="entry name" value="Plug"/>
    <property type="match status" value="1"/>
</dbReference>
<feature type="signal peptide" evidence="15">
    <location>
        <begin position="1"/>
        <end position="23"/>
    </location>
</feature>
<dbReference type="PANTHER" id="PTHR30069:SF29">
    <property type="entry name" value="HEMOGLOBIN AND HEMOGLOBIN-HAPTOGLOBIN-BINDING PROTEIN 1-RELATED"/>
    <property type="match status" value="1"/>
</dbReference>
<dbReference type="CDD" id="cd01347">
    <property type="entry name" value="ligand_gated_channel"/>
    <property type="match status" value="1"/>
</dbReference>
<keyword evidence="7 13" id="KW-0798">TonB box</keyword>
<evidence type="ECO:0000256" key="14">
    <source>
        <dbReference type="SAM" id="MobiDB-lite"/>
    </source>
</evidence>
<dbReference type="Proteomes" id="UP000241868">
    <property type="component" value="Unassembled WGS sequence"/>
</dbReference>
<dbReference type="OrthoDB" id="9764669at2"/>
<dbReference type="InterPro" id="IPR010949">
    <property type="entry name" value="TonB_Hb/transfer/lactofer_rcpt"/>
</dbReference>
<keyword evidence="4 11" id="KW-1134">Transmembrane beta strand</keyword>
<gene>
    <name evidence="18" type="ORF">C7N83_06990</name>
</gene>
<dbReference type="AlphaFoldDB" id="A0A2P7U031"/>
<feature type="domain" description="TonB-dependent receptor-like beta-barrel" evidence="16">
    <location>
        <begin position="281"/>
        <end position="734"/>
    </location>
</feature>
<dbReference type="NCBIfam" id="TIGR01786">
    <property type="entry name" value="TonB-hemlactrns"/>
    <property type="match status" value="1"/>
</dbReference>
<evidence type="ECO:0000313" key="18">
    <source>
        <dbReference type="EMBL" id="PSJ80319.1"/>
    </source>
</evidence>
<keyword evidence="3 11" id="KW-0813">Transport</keyword>